<dbReference type="GO" id="GO:0016705">
    <property type="term" value="F:oxidoreductase activity, acting on paired donors, with incorporation or reduction of molecular oxygen"/>
    <property type="evidence" value="ECO:0007669"/>
    <property type="project" value="InterPro"/>
</dbReference>
<name>A0A1S4JXV4_CULQU</name>
<evidence type="ECO:0000256" key="4">
    <source>
        <dbReference type="ARBA" id="ARBA00004406"/>
    </source>
</evidence>
<proteinExistence type="inferred from homology"/>
<evidence type="ECO:0000256" key="3">
    <source>
        <dbReference type="ARBA" id="ARBA00004174"/>
    </source>
</evidence>
<dbReference type="VEuPathDB" id="VectorBase:CPIJ011838"/>
<dbReference type="PROSITE" id="PS00086">
    <property type="entry name" value="CYTOCHROME_P450"/>
    <property type="match status" value="1"/>
</dbReference>
<sequence>MGFGIAVLLLVTTSLVRLFLYIRSKSFASRLPVVEPCHPVIGNAMLVVGMSIPLSRALANPAKLFRVMATVMPVVVTNDPDMTQRILTSPDCLEKAFLYKFFRLDSGLFAANYDLWKAQRKAINPTFNLKILHKFIPLFDKYAQELVQTLGAFADGRALNLSPFMHRCSMKTICATTMGVVIDEDSDADRFAELLQKTFHLAFKRLFHVHWHVDWMYRLTKDYKKDEKIREEIYKYGDEIMRKAAERHSRRMNLFKREDDDCCKLQIFMDQMLNTNSGKKFSDIEINHNFYTMIVGGSDTTGIFLGYIAIALAANQDIQEKVYQEICTVYPRNKEVIFTPESLNQLLYTDMFLKECLRLFPVVPMVVRKTLRDVDLNGFQVPKGNILIVSIYNLHRRKDIWGPNANRFDPENFSAERCAGRHPYAFIPFSGGNRNCLGYRYAMINMKIVVVHLLRTFKLTSDWRLEDLRFRFEALLKTAADPEIRLVRR</sequence>
<dbReference type="GO" id="GO:0005506">
    <property type="term" value="F:iron ion binding"/>
    <property type="evidence" value="ECO:0007669"/>
    <property type="project" value="InterPro"/>
</dbReference>
<reference evidence="16" key="1">
    <citation type="submission" date="2021-02" db="UniProtKB">
        <authorList>
            <consortium name="EnsemblMetazoa"/>
        </authorList>
    </citation>
    <scope>IDENTIFICATION</scope>
    <source>
        <strain evidence="16">JHB</strain>
    </source>
</reference>
<evidence type="ECO:0000256" key="14">
    <source>
        <dbReference type="PIRSR" id="PIRSR602401-1"/>
    </source>
</evidence>
<protein>
    <submittedName>
        <fullName evidence="16">Uncharacterized protein</fullName>
    </submittedName>
</protein>
<dbReference type="InParanoid" id="A0A1S4JXV4"/>
<comment type="subcellular location">
    <subcellularLocation>
        <location evidence="4">Endoplasmic reticulum membrane</location>
        <topology evidence="4">Peripheral membrane protein</topology>
    </subcellularLocation>
    <subcellularLocation>
        <location evidence="3">Microsome membrane</location>
        <topology evidence="3">Peripheral membrane protein</topology>
    </subcellularLocation>
</comment>
<dbReference type="InterPro" id="IPR036396">
    <property type="entry name" value="Cyt_P450_sf"/>
</dbReference>
<keyword evidence="12 15" id="KW-0503">Monooxygenase</keyword>
<dbReference type="VEuPathDB" id="VectorBase:CQUJHB007892"/>
<dbReference type="PANTHER" id="PTHR24291">
    <property type="entry name" value="CYTOCHROME P450 FAMILY 4"/>
    <property type="match status" value="1"/>
</dbReference>
<evidence type="ECO:0000256" key="15">
    <source>
        <dbReference type="RuleBase" id="RU000461"/>
    </source>
</evidence>
<evidence type="ECO:0000313" key="17">
    <source>
        <dbReference type="Proteomes" id="UP000002320"/>
    </source>
</evidence>
<dbReference type="Gene3D" id="1.10.630.10">
    <property type="entry name" value="Cytochrome P450"/>
    <property type="match status" value="1"/>
</dbReference>
<keyword evidence="9" id="KW-0492">Microsome</keyword>
<dbReference type="InterPro" id="IPR017972">
    <property type="entry name" value="Cyt_P450_CS"/>
</dbReference>
<comment type="cofactor">
    <cofactor evidence="1 14">
        <name>heme</name>
        <dbReference type="ChEBI" id="CHEBI:30413"/>
    </cofactor>
</comment>
<dbReference type="Proteomes" id="UP000002320">
    <property type="component" value="Unassembled WGS sequence"/>
</dbReference>
<keyword evidence="6 14" id="KW-0349">Heme</keyword>
<dbReference type="EnsemblMetazoa" id="CPIJ011838-RA">
    <property type="protein sequence ID" value="CPIJ011838-PA"/>
    <property type="gene ID" value="CPIJ011838"/>
</dbReference>
<evidence type="ECO:0000256" key="7">
    <source>
        <dbReference type="ARBA" id="ARBA00022723"/>
    </source>
</evidence>
<keyword evidence="11 14" id="KW-0408">Iron</keyword>
<keyword evidence="8" id="KW-0256">Endoplasmic reticulum</keyword>
<dbReference type="OrthoDB" id="1470350at2759"/>
<evidence type="ECO:0000313" key="16">
    <source>
        <dbReference type="EnsemblMetazoa" id="CPIJ011838-PA"/>
    </source>
</evidence>
<keyword evidence="13" id="KW-0472">Membrane</keyword>
<evidence type="ECO:0000256" key="11">
    <source>
        <dbReference type="ARBA" id="ARBA00023004"/>
    </source>
</evidence>
<dbReference type="AlphaFoldDB" id="A0A1S4JXV4"/>
<organism evidence="16 17">
    <name type="scientific">Culex quinquefasciatus</name>
    <name type="common">Southern house mosquito</name>
    <name type="synonym">Culex pungens</name>
    <dbReference type="NCBI Taxonomy" id="7176"/>
    <lineage>
        <taxon>Eukaryota</taxon>
        <taxon>Metazoa</taxon>
        <taxon>Ecdysozoa</taxon>
        <taxon>Arthropoda</taxon>
        <taxon>Hexapoda</taxon>
        <taxon>Insecta</taxon>
        <taxon>Pterygota</taxon>
        <taxon>Neoptera</taxon>
        <taxon>Endopterygota</taxon>
        <taxon>Diptera</taxon>
        <taxon>Nematocera</taxon>
        <taxon>Culicoidea</taxon>
        <taxon>Culicidae</taxon>
        <taxon>Culicinae</taxon>
        <taxon>Culicini</taxon>
        <taxon>Culex</taxon>
        <taxon>Culex</taxon>
    </lineage>
</organism>
<evidence type="ECO:0000256" key="8">
    <source>
        <dbReference type="ARBA" id="ARBA00022824"/>
    </source>
</evidence>
<dbReference type="GO" id="GO:0020037">
    <property type="term" value="F:heme binding"/>
    <property type="evidence" value="ECO:0007669"/>
    <property type="project" value="InterPro"/>
</dbReference>
<dbReference type="PANTHER" id="PTHR24291:SF189">
    <property type="entry name" value="CYTOCHROME P450 4C3-RELATED"/>
    <property type="match status" value="1"/>
</dbReference>
<keyword evidence="10 15" id="KW-0560">Oxidoreductase</keyword>
<evidence type="ECO:0000256" key="10">
    <source>
        <dbReference type="ARBA" id="ARBA00023002"/>
    </source>
</evidence>
<feature type="binding site" description="axial binding residue" evidence="14">
    <location>
        <position position="436"/>
    </location>
    <ligand>
        <name>heme</name>
        <dbReference type="ChEBI" id="CHEBI:30413"/>
    </ligand>
    <ligandPart>
        <name>Fe</name>
        <dbReference type="ChEBI" id="CHEBI:18248"/>
    </ligandPart>
</feature>
<evidence type="ECO:0000256" key="12">
    <source>
        <dbReference type="ARBA" id="ARBA00023033"/>
    </source>
</evidence>
<dbReference type="PRINTS" id="PR00385">
    <property type="entry name" value="P450"/>
</dbReference>
<dbReference type="CDD" id="cd11057">
    <property type="entry name" value="CYP313-like"/>
    <property type="match status" value="1"/>
</dbReference>
<keyword evidence="7 14" id="KW-0479">Metal-binding</keyword>
<evidence type="ECO:0000256" key="5">
    <source>
        <dbReference type="ARBA" id="ARBA00010617"/>
    </source>
</evidence>
<evidence type="ECO:0000256" key="6">
    <source>
        <dbReference type="ARBA" id="ARBA00022617"/>
    </source>
</evidence>
<comment type="similarity">
    <text evidence="5 15">Belongs to the cytochrome P450 family.</text>
</comment>
<evidence type="ECO:0000256" key="1">
    <source>
        <dbReference type="ARBA" id="ARBA00001971"/>
    </source>
</evidence>
<evidence type="ECO:0000256" key="9">
    <source>
        <dbReference type="ARBA" id="ARBA00022848"/>
    </source>
</evidence>
<evidence type="ECO:0000256" key="2">
    <source>
        <dbReference type="ARBA" id="ARBA00003690"/>
    </source>
</evidence>
<keyword evidence="17" id="KW-1185">Reference proteome</keyword>
<dbReference type="PRINTS" id="PR00463">
    <property type="entry name" value="EP450I"/>
</dbReference>
<dbReference type="GO" id="GO:0004497">
    <property type="term" value="F:monooxygenase activity"/>
    <property type="evidence" value="ECO:0007669"/>
    <property type="project" value="UniProtKB-KW"/>
</dbReference>
<dbReference type="InterPro" id="IPR001128">
    <property type="entry name" value="Cyt_P450"/>
</dbReference>
<dbReference type="Pfam" id="PF00067">
    <property type="entry name" value="p450"/>
    <property type="match status" value="1"/>
</dbReference>
<dbReference type="InterPro" id="IPR050196">
    <property type="entry name" value="Cytochrome_P450_Monoox"/>
</dbReference>
<dbReference type="GO" id="GO:0005789">
    <property type="term" value="C:endoplasmic reticulum membrane"/>
    <property type="evidence" value="ECO:0007669"/>
    <property type="project" value="UniProtKB-SubCell"/>
</dbReference>
<accession>A0A1S4JXV4</accession>
<comment type="function">
    <text evidence="2">May be involved in the metabolism of insect hormones and in the breakdown of synthetic insecticides.</text>
</comment>
<dbReference type="InterPro" id="IPR002401">
    <property type="entry name" value="Cyt_P450_E_grp-I"/>
</dbReference>
<evidence type="ECO:0000256" key="13">
    <source>
        <dbReference type="ARBA" id="ARBA00023136"/>
    </source>
</evidence>
<dbReference type="SUPFAM" id="SSF48264">
    <property type="entry name" value="Cytochrome P450"/>
    <property type="match status" value="1"/>
</dbReference>